<gene>
    <name evidence="16" type="ORF">N7450_002136</name>
</gene>
<comment type="caution">
    <text evidence="16">The sequence shown here is derived from an EMBL/GenBank/DDBJ whole genome shotgun (WGS) entry which is preliminary data.</text>
</comment>
<accession>A0AAD6DV96</accession>
<dbReference type="InterPro" id="IPR019533">
    <property type="entry name" value="Peptidase_S26"/>
</dbReference>
<evidence type="ECO:0000256" key="13">
    <source>
        <dbReference type="ARBA" id="ARBA00045533"/>
    </source>
</evidence>
<comment type="subcellular location">
    <subcellularLocation>
        <location evidence="2">Endoplasmic reticulum membrane</location>
        <topology evidence="2">Single-pass type II membrane protein</topology>
    </subcellularLocation>
</comment>
<keyword evidence="6 15" id="KW-0645">Protease</keyword>
<evidence type="ECO:0000256" key="4">
    <source>
        <dbReference type="ARBA" id="ARBA00013208"/>
    </source>
</evidence>
<reference evidence="16 17" key="1">
    <citation type="journal article" date="2023" name="IMA Fungus">
        <title>Comparative genomic study of the Penicillium genus elucidates a diverse pangenome and 15 lateral gene transfer events.</title>
        <authorList>
            <person name="Petersen C."/>
            <person name="Sorensen T."/>
            <person name="Nielsen M.R."/>
            <person name="Sondergaard T.E."/>
            <person name="Sorensen J.L."/>
            <person name="Fitzpatrick D.A."/>
            <person name="Frisvad J.C."/>
            <person name="Nielsen K.L."/>
        </authorList>
    </citation>
    <scope>NUCLEOTIDE SEQUENCE [LARGE SCALE GENOMIC DNA]</scope>
    <source>
        <strain evidence="16 17">IBT 29057</strain>
    </source>
</reference>
<evidence type="ECO:0000256" key="12">
    <source>
        <dbReference type="ARBA" id="ARBA00023136"/>
    </source>
</evidence>
<evidence type="ECO:0000256" key="5">
    <source>
        <dbReference type="ARBA" id="ARBA00019685"/>
    </source>
</evidence>
<keyword evidence="10 15" id="KW-0735">Signal-anchor</keyword>
<dbReference type="EC" id="3.4.21.89" evidence="4 15"/>
<name>A0AAD6DV96_9EURO</name>
<dbReference type="PRINTS" id="PR00728">
    <property type="entry name" value="SIGNALPTASE"/>
</dbReference>
<feature type="transmembrane region" description="Helical" evidence="15">
    <location>
        <begin position="6"/>
        <end position="27"/>
    </location>
</feature>
<evidence type="ECO:0000256" key="10">
    <source>
        <dbReference type="ARBA" id="ARBA00022968"/>
    </source>
</evidence>
<dbReference type="GO" id="GO:0005787">
    <property type="term" value="C:signal peptidase complex"/>
    <property type="evidence" value="ECO:0007669"/>
    <property type="project" value="TreeGrafter"/>
</dbReference>
<dbReference type="GO" id="GO:0009003">
    <property type="term" value="F:signal peptidase activity"/>
    <property type="evidence" value="ECO:0007669"/>
    <property type="project" value="UniProtKB-EC"/>
</dbReference>
<dbReference type="Proteomes" id="UP001216150">
    <property type="component" value="Unassembled WGS sequence"/>
</dbReference>
<evidence type="ECO:0000256" key="8">
    <source>
        <dbReference type="ARBA" id="ARBA00022801"/>
    </source>
</evidence>
<dbReference type="PANTHER" id="PTHR10806:SF6">
    <property type="entry name" value="SIGNAL PEPTIDASE COMPLEX CATALYTIC SUBUNIT SEC11"/>
    <property type="match status" value="1"/>
</dbReference>
<protein>
    <recommendedName>
        <fullName evidence="5 15">Signal peptidase complex catalytic subunit SEC11</fullName>
        <ecNumber evidence="4 15">3.4.21.89</ecNumber>
    </recommendedName>
</protein>
<evidence type="ECO:0000256" key="3">
    <source>
        <dbReference type="ARBA" id="ARBA00011035"/>
    </source>
</evidence>
<comment type="similarity">
    <text evidence="3 15">Belongs to the peptidase S26B family.</text>
</comment>
<evidence type="ECO:0000256" key="9">
    <source>
        <dbReference type="ARBA" id="ARBA00022824"/>
    </source>
</evidence>
<evidence type="ECO:0000313" key="17">
    <source>
        <dbReference type="Proteomes" id="UP001216150"/>
    </source>
</evidence>
<dbReference type="InterPro" id="IPR019756">
    <property type="entry name" value="Pept_S26A_signal_pept_1_Ser-AS"/>
</dbReference>
<dbReference type="SUPFAM" id="SSF51306">
    <property type="entry name" value="LexA/Signal peptidase"/>
    <property type="match status" value="1"/>
</dbReference>
<dbReference type="NCBIfam" id="TIGR02228">
    <property type="entry name" value="sigpep_I_arch"/>
    <property type="match status" value="1"/>
</dbReference>
<comment type="catalytic activity">
    <reaction evidence="1 15">
        <text>Cleavage of hydrophobic, N-terminal signal or leader sequences from secreted and periplasmic proteins.</text>
        <dbReference type="EC" id="3.4.21.89"/>
    </reaction>
</comment>
<keyword evidence="11 15" id="KW-1133">Transmembrane helix</keyword>
<dbReference type="InterPro" id="IPR001733">
    <property type="entry name" value="Peptidase_S26B"/>
</dbReference>
<evidence type="ECO:0000256" key="6">
    <source>
        <dbReference type="ARBA" id="ARBA00022670"/>
    </source>
</evidence>
<organism evidence="16 17">
    <name type="scientific">Penicillium hetheringtonii</name>
    <dbReference type="NCBI Taxonomy" id="911720"/>
    <lineage>
        <taxon>Eukaryota</taxon>
        <taxon>Fungi</taxon>
        <taxon>Dikarya</taxon>
        <taxon>Ascomycota</taxon>
        <taxon>Pezizomycotina</taxon>
        <taxon>Eurotiomycetes</taxon>
        <taxon>Eurotiomycetidae</taxon>
        <taxon>Eurotiales</taxon>
        <taxon>Aspergillaceae</taxon>
        <taxon>Penicillium</taxon>
    </lineage>
</organism>
<evidence type="ECO:0000256" key="7">
    <source>
        <dbReference type="ARBA" id="ARBA00022692"/>
    </source>
</evidence>
<dbReference type="PANTHER" id="PTHR10806">
    <property type="entry name" value="SIGNAL PEPTIDASE COMPLEX CATALYTIC SUBUNIT SEC11"/>
    <property type="match status" value="1"/>
</dbReference>
<dbReference type="InterPro" id="IPR036286">
    <property type="entry name" value="LexA/Signal_pep-like_sf"/>
</dbReference>
<evidence type="ECO:0000256" key="11">
    <source>
        <dbReference type="ARBA" id="ARBA00022989"/>
    </source>
</evidence>
<evidence type="ECO:0000256" key="2">
    <source>
        <dbReference type="ARBA" id="ARBA00004648"/>
    </source>
</evidence>
<sequence>MHPQNFLHSTLTFLVILITPFTIWKALSFATASSYPIVVVTSESMEPAFQRGDILFLSNRSYEVFAGDIPVVWFPGNPLPMVHRALNVMIHENHNADEDRQFILTKGDNNPVHDRTLYPPGQSFVAREEIVGLVKGYLPFAGWFTIALSDYPWLKAVGVAVLGGLALFT</sequence>
<keyword evidence="12 15" id="KW-0472">Membrane</keyword>
<keyword evidence="8 15" id="KW-0378">Hydrolase</keyword>
<dbReference type="GO" id="GO:0004252">
    <property type="term" value="F:serine-type endopeptidase activity"/>
    <property type="evidence" value="ECO:0007669"/>
    <property type="project" value="InterPro"/>
</dbReference>
<comment type="subunit">
    <text evidence="14">Component of the signal peptidase complex (SPC) composed of a catalytic subunit SEC11 and three accessory subunits SPC1, SPC2 and SPC3. The complex induces a local thinning of the ER membrane which is used to measure the length of the signal peptide (SP) h-region of protein substrates. This ensures the selectivity of the complex towards h-regions shorter than 18-20 amino acids. SPC associates with the translocon complex.</text>
</comment>
<comment type="function">
    <text evidence="13">Catalytic component of the signal peptidase complex (SPC) which catalyzes the cleavage of N-terminal signal sequences from nascent proteins as they are translocated into the lumen of the endoplasmic reticulum. Specifically cleaves N-terminal signal peptides that contain a hydrophobic alpha-helix (h-region) shorter than 18-20 amino acids.</text>
</comment>
<dbReference type="EMBL" id="JAQJAC010000002">
    <property type="protein sequence ID" value="KAJ5595678.1"/>
    <property type="molecule type" value="Genomic_DNA"/>
</dbReference>
<evidence type="ECO:0000256" key="1">
    <source>
        <dbReference type="ARBA" id="ARBA00000677"/>
    </source>
</evidence>
<keyword evidence="17" id="KW-1185">Reference proteome</keyword>
<keyword evidence="9 15" id="KW-0256">Endoplasmic reticulum</keyword>
<proteinExistence type="inferred from homology"/>
<dbReference type="GO" id="GO:0006465">
    <property type="term" value="P:signal peptide processing"/>
    <property type="evidence" value="ECO:0007669"/>
    <property type="project" value="UniProtKB-UniRule"/>
</dbReference>
<evidence type="ECO:0000256" key="15">
    <source>
        <dbReference type="RuleBase" id="RU362047"/>
    </source>
</evidence>
<dbReference type="PROSITE" id="PS00501">
    <property type="entry name" value="SPASE_I_1"/>
    <property type="match status" value="1"/>
</dbReference>
<evidence type="ECO:0000313" key="16">
    <source>
        <dbReference type="EMBL" id="KAJ5595678.1"/>
    </source>
</evidence>
<dbReference type="CDD" id="cd06530">
    <property type="entry name" value="S26_SPase_I"/>
    <property type="match status" value="1"/>
</dbReference>
<keyword evidence="7 15" id="KW-0812">Transmembrane</keyword>
<dbReference type="AlphaFoldDB" id="A0AAD6DV96"/>
<evidence type="ECO:0000256" key="14">
    <source>
        <dbReference type="ARBA" id="ARBA00047037"/>
    </source>
</evidence>